<reference evidence="1" key="1">
    <citation type="submission" date="2014-11" db="EMBL/GenBank/DDBJ databases">
        <authorList>
            <person name="Amaro Gonzalez C."/>
        </authorList>
    </citation>
    <scope>NUCLEOTIDE SEQUENCE</scope>
</reference>
<dbReference type="AlphaFoldDB" id="A0A0E9Q1U6"/>
<name>A0A0E9Q1U6_ANGAN</name>
<reference evidence="1" key="2">
    <citation type="journal article" date="2015" name="Fish Shellfish Immunol.">
        <title>Early steps in the European eel (Anguilla anguilla)-Vibrio vulnificus interaction in the gills: Role of the RtxA13 toxin.</title>
        <authorList>
            <person name="Callol A."/>
            <person name="Pajuelo D."/>
            <person name="Ebbesson L."/>
            <person name="Teles M."/>
            <person name="MacKenzie S."/>
            <person name="Amaro C."/>
        </authorList>
    </citation>
    <scope>NUCLEOTIDE SEQUENCE</scope>
</reference>
<protein>
    <submittedName>
        <fullName evidence="1">Uncharacterized protein</fullName>
    </submittedName>
</protein>
<sequence>MSFAKCLLNKILQSYTVNMVTEYNNLAISDFNKACPVIIVLLKKVR</sequence>
<evidence type="ECO:0000313" key="1">
    <source>
        <dbReference type="EMBL" id="JAH10492.1"/>
    </source>
</evidence>
<accession>A0A0E9Q1U6</accession>
<proteinExistence type="predicted"/>
<dbReference type="EMBL" id="GBXM01098085">
    <property type="protein sequence ID" value="JAH10492.1"/>
    <property type="molecule type" value="Transcribed_RNA"/>
</dbReference>
<organism evidence="1">
    <name type="scientific">Anguilla anguilla</name>
    <name type="common">European freshwater eel</name>
    <name type="synonym">Muraena anguilla</name>
    <dbReference type="NCBI Taxonomy" id="7936"/>
    <lineage>
        <taxon>Eukaryota</taxon>
        <taxon>Metazoa</taxon>
        <taxon>Chordata</taxon>
        <taxon>Craniata</taxon>
        <taxon>Vertebrata</taxon>
        <taxon>Euteleostomi</taxon>
        <taxon>Actinopterygii</taxon>
        <taxon>Neopterygii</taxon>
        <taxon>Teleostei</taxon>
        <taxon>Anguilliformes</taxon>
        <taxon>Anguillidae</taxon>
        <taxon>Anguilla</taxon>
    </lineage>
</organism>